<feature type="compositionally biased region" description="Polar residues" evidence="1">
    <location>
        <begin position="80"/>
        <end position="89"/>
    </location>
</feature>
<dbReference type="ProteomicsDB" id="367708"/>
<reference evidence="2 4" key="1">
    <citation type="journal article" date="2009" name="PLoS Biol.">
        <title>Lineage-specific biology revealed by a finished genome assembly of the mouse.</title>
        <authorList>
            <consortium name="Mouse Genome Sequencing Consortium"/>
            <person name="Church D.M."/>
            <person name="Goodstadt L."/>
            <person name="Hillier L.W."/>
            <person name="Zody M.C."/>
            <person name="Goldstein S."/>
            <person name="She X."/>
            <person name="Bult C.J."/>
            <person name="Agarwala R."/>
            <person name="Cherry J.L."/>
            <person name="DiCuccio M."/>
            <person name="Hlavina W."/>
            <person name="Kapustin Y."/>
            <person name="Meric P."/>
            <person name="Maglott D."/>
            <person name="Birtle Z."/>
            <person name="Marques A.C."/>
            <person name="Graves T."/>
            <person name="Zhou S."/>
            <person name="Teague B."/>
            <person name="Potamousis K."/>
            <person name="Churas C."/>
            <person name="Place M."/>
            <person name="Herschleb J."/>
            <person name="Runnheim R."/>
            <person name="Forrest D."/>
            <person name="Amos-Landgraf J."/>
            <person name="Schwartz D.C."/>
            <person name="Cheng Z."/>
            <person name="Lindblad-Toh K."/>
            <person name="Eichler E.E."/>
            <person name="Ponting C.P."/>
        </authorList>
    </citation>
    <scope>NUCLEOTIDE SEQUENCE [LARGE SCALE GENOMIC DNA]</scope>
    <source>
        <strain evidence="2 4">C57BL/6J</strain>
    </source>
</reference>
<dbReference type="Proteomes" id="UP000000589">
    <property type="component" value="Chromosome 5"/>
</dbReference>
<name>A0A0G2JEK1_MOUSE</name>
<dbReference type="ExpressionAtlas" id="A0A0G2JEK1">
    <property type="expression patterns" value="baseline and differential"/>
</dbReference>
<reference evidence="2" key="4">
    <citation type="submission" date="2025-09" db="UniProtKB">
        <authorList>
            <consortium name="Ensembl"/>
        </authorList>
    </citation>
    <scope>IDENTIFICATION</scope>
    <source>
        <strain evidence="2">C57BL/6J</strain>
    </source>
</reference>
<dbReference type="MGI" id="MGI:1914323">
    <property type="gene designation" value="Pi4k2b"/>
</dbReference>
<dbReference type="Ensembl" id="ENSMUST00000131526.2">
    <property type="protein sequence ID" value="ENSMUSP00000142802.2"/>
    <property type="gene ID" value="ENSMUSG00000029186.13"/>
</dbReference>
<dbReference type="GeneTree" id="ENSGT00390000010434"/>
<evidence type="ECO:0000313" key="3">
    <source>
        <dbReference type="MGI" id="MGI:1914323"/>
    </source>
</evidence>
<dbReference type="AlphaFoldDB" id="A0A0G2JEK1"/>
<gene>
    <name evidence="2 3" type="primary">Pi4k2b</name>
</gene>
<accession>A0A0G2JEK1</accession>
<evidence type="ECO:0000313" key="4">
    <source>
        <dbReference type="Proteomes" id="UP000000589"/>
    </source>
</evidence>
<evidence type="ECO:0000313" key="2">
    <source>
        <dbReference type="Ensembl" id="ENSMUSP00000142802.2"/>
    </source>
</evidence>
<proteinExistence type="evidence at protein level"/>
<dbReference type="Antibodypedia" id="1318">
    <property type="antibodies" value="185 antibodies from 27 providers"/>
</dbReference>
<reference evidence="2" key="3">
    <citation type="submission" date="2025-08" db="UniProtKB">
        <authorList>
            <consortium name="Ensembl"/>
        </authorList>
    </citation>
    <scope>IDENTIFICATION</scope>
    <source>
        <strain evidence="2">C57BL/6J</strain>
    </source>
</reference>
<dbReference type="Bgee" id="ENSMUSG00000029186">
    <property type="expression patterns" value="Expressed in left lung lobe and 240 other cell types or tissues"/>
</dbReference>
<evidence type="ECO:0007829" key="5">
    <source>
        <dbReference type="ProteomicsDB" id="A0A0G2JEK1"/>
    </source>
</evidence>
<feature type="region of interest" description="Disordered" evidence="1">
    <location>
        <begin position="1"/>
        <end position="89"/>
    </location>
</feature>
<keyword evidence="4" id="KW-1185">Reference proteome</keyword>
<sequence length="89" mass="9818">MAEACEPTRPSEDEDEEREPLLPRVAWAQPRRVAPGSAVRMQADEGADVLREPATDEPPAVSGEGSISASLSTELDRTRTTSSEYYWRV</sequence>
<keyword evidence="5" id="KW-1267">Proteomics identification</keyword>
<evidence type="ECO:0000256" key="1">
    <source>
        <dbReference type="SAM" id="MobiDB-lite"/>
    </source>
</evidence>
<reference evidence="2 4" key="2">
    <citation type="journal article" date="2011" name="PLoS Biol.">
        <title>Modernizing reference genome assemblies.</title>
        <authorList>
            <person name="Church D.M."/>
            <person name="Schneider V.A."/>
            <person name="Graves T."/>
            <person name="Auger K."/>
            <person name="Cunningham F."/>
            <person name="Bouk N."/>
            <person name="Chen H.C."/>
            <person name="Agarwala R."/>
            <person name="McLaren W.M."/>
            <person name="Ritchie G.R."/>
            <person name="Albracht D."/>
            <person name="Kremitzki M."/>
            <person name="Rock S."/>
            <person name="Kotkiewicz H."/>
            <person name="Kremitzki C."/>
            <person name="Wollam A."/>
            <person name="Trani L."/>
            <person name="Fulton L."/>
            <person name="Fulton R."/>
            <person name="Matthews L."/>
            <person name="Whitehead S."/>
            <person name="Chow W."/>
            <person name="Torrance J."/>
            <person name="Dunn M."/>
            <person name="Harden G."/>
            <person name="Threadgold G."/>
            <person name="Wood J."/>
            <person name="Collins J."/>
            <person name="Heath P."/>
            <person name="Griffiths G."/>
            <person name="Pelan S."/>
            <person name="Grafham D."/>
            <person name="Eichler E.E."/>
            <person name="Weinstock G."/>
            <person name="Mardis E.R."/>
            <person name="Wilson R.K."/>
            <person name="Howe K."/>
            <person name="Flicek P."/>
            <person name="Hubbard T."/>
        </authorList>
    </citation>
    <scope>NUCLEOTIDE SEQUENCE [LARGE SCALE GENOMIC DNA]</scope>
    <source>
        <strain evidence="2 4">C57BL/6J</strain>
    </source>
</reference>
<dbReference type="VEuPathDB" id="HostDB:ENSMUSG00000029186"/>
<organism evidence="2 4">
    <name type="scientific">Mus musculus</name>
    <name type="common">Mouse</name>
    <dbReference type="NCBI Taxonomy" id="10090"/>
    <lineage>
        <taxon>Eukaryota</taxon>
        <taxon>Metazoa</taxon>
        <taxon>Chordata</taxon>
        <taxon>Craniata</taxon>
        <taxon>Vertebrata</taxon>
        <taxon>Euteleostomi</taxon>
        <taxon>Mammalia</taxon>
        <taxon>Eutheria</taxon>
        <taxon>Euarchontoglires</taxon>
        <taxon>Glires</taxon>
        <taxon>Rodentia</taxon>
        <taxon>Myomorpha</taxon>
        <taxon>Muroidea</taxon>
        <taxon>Muridae</taxon>
        <taxon>Murinae</taxon>
        <taxon>Mus</taxon>
        <taxon>Mus</taxon>
    </lineage>
</organism>
<dbReference type="AGR" id="MGI:1914323"/>
<protein>
    <submittedName>
        <fullName evidence="2">Phosphatidylinositol 4-kinase type 2 beta</fullName>
    </submittedName>
</protein>